<reference evidence="2" key="2">
    <citation type="submission" date="2020-09" db="EMBL/GenBank/DDBJ databases">
        <authorList>
            <person name="Sun Q."/>
            <person name="Zhou Y."/>
        </authorList>
    </citation>
    <scope>NUCLEOTIDE SEQUENCE</scope>
    <source>
        <strain evidence="2">CGMCC 1.6333</strain>
    </source>
</reference>
<feature type="coiled-coil region" evidence="1">
    <location>
        <begin position="34"/>
        <end position="85"/>
    </location>
</feature>
<organism evidence="2 3">
    <name type="scientific">Paraliobacillus quinghaiensis</name>
    <dbReference type="NCBI Taxonomy" id="470815"/>
    <lineage>
        <taxon>Bacteria</taxon>
        <taxon>Bacillati</taxon>
        <taxon>Bacillota</taxon>
        <taxon>Bacilli</taxon>
        <taxon>Bacillales</taxon>
        <taxon>Bacillaceae</taxon>
        <taxon>Paraliobacillus</taxon>
    </lineage>
</organism>
<dbReference type="AlphaFoldDB" id="A0A917TVG1"/>
<sequence>MGNYMVSLRVLVPIITVSLILVGCQEDGMLLEENQKLKTDLTELETELQNKKGELEKMSSNLDDYAEINRQLEQELVEVNNQQENIPIFDVFNEKLFVASDVLSHENITIARVKELLGEPNEYGEDPAAHGSGKDITLTYDEATFHFRGENEKADIRALVIKEPFLTTSEGITIGSTQEKVRSIYGEYINEEYSHDEYDNVISIGGKTGMSFRIIDDRVSEIFIWFSYE</sequence>
<accession>A0A917TVG1</accession>
<reference evidence="2" key="1">
    <citation type="journal article" date="2014" name="Int. J. Syst. Evol. Microbiol.">
        <title>Complete genome sequence of Corynebacterium casei LMG S-19264T (=DSM 44701T), isolated from a smear-ripened cheese.</title>
        <authorList>
            <consortium name="US DOE Joint Genome Institute (JGI-PGF)"/>
            <person name="Walter F."/>
            <person name="Albersmeier A."/>
            <person name="Kalinowski J."/>
            <person name="Ruckert C."/>
        </authorList>
    </citation>
    <scope>NUCLEOTIDE SEQUENCE</scope>
    <source>
        <strain evidence="2">CGMCC 1.6333</strain>
    </source>
</reference>
<proteinExistence type="predicted"/>
<evidence type="ECO:0000313" key="3">
    <source>
        <dbReference type="Proteomes" id="UP000618460"/>
    </source>
</evidence>
<evidence type="ECO:0000313" key="2">
    <source>
        <dbReference type="EMBL" id="GGM39299.1"/>
    </source>
</evidence>
<dbReference type="RefSeq" id="WP_117156383.1">
    <property type="nucleotide sequence ID" value="NZ_BMLG01000020.1"/>
</dbReference>
<name>A0A917TVG1_9BACI</name>
<dbReference type="EMBL" id="BMLG01000020">
    <property type="protein sequence ID" value="GGM39299.1"/>
    <property type="molecule type" value="Genomic_DNA"/>
</dbReference>
<keyword evidence="3" id="KW-1185">Reference proteome</keyword>
<protein>
    <submittedName>
        <fullName evidence="2">Uncharacterized protein</fullName>
    </submittedName>
</protein>
<evidence type="ECO:0000256" key="1">
    <source>
        <dbReference type="SAM" id="Coils"/>
    </source>
</evidence>
<keyword evidence="1" id="KW-0175">Coiled coil</keyword>
<dbReference type="Proteomes" id="UP000618460">
    <property type="component" value="Unassembled WGS sequence"/>
</dbReference>
<comment type="caution">
    <text evidence="2">The sequence shown here is derived from an EMBL/GenBank/DDBJ whole genome shotgun (WGS) entry which is preliminary data.</text>
</comment>
<gene>
    <name evidence="2" type="ORF">GCM10011351_26790</name>
</gene>